<dbReference type="Proteomes" id="UP000516160">
    <property type="component" value="Chromosome"/>
</dbReference>
<dbReference type="InterPro" id="IPR036779">
    <property type="entry name" value="LysM_dom_sf"/>
</dbReference>
<dbReference type="GO" id="GO:0008932">
    <property type="term" value="F:lytic endotransglycosylase activity"/>
    <property type="evidence" value="ECO:0007669"/>
    <property type="project" value="TreeGrafter"/>
</dbReference>
<dbReference type="CDD" id="cd00118">
    <property type="entry name" value="LysM"/>
    <property type="match status" value="2"/>
</dbReference>
<dbReference type="Gene3D" id="3.10.350.10">
    <property type="entry name" value="LysM domain"/>
    <property type="match status" value="2"/>
</dbReference>
<evidence type="ECO:0000313" key="3">
    <source>
        <dbReference type="Proteomes" id="UP000516160"/>
    </source>
</evidence>
<feature type="domain" description="LysM" evidence="1">
    <location>
        <begin position="84"/>
        <end position="129"/>
    </location>
</feature>
<proteinExistence type="predicted"/>
<dbReference type="PANTHER" id="PTHR33734">
    <property type="entry name" value="LYSM DOMAIN-CONTAINING GPI-ANCHORED PROTEIN 2"/>
    <property type="match status" value="1"/>
</dbReference>
<dbReference type="Pfam" id="PF01476">
    <property type="entry name" value="LysM"/>
    <property type="match status" value="2"/>
</dbReference>
<sequence>MGSFNQQSSGRVPKTCPSGVRYTVKPGDSMFFIAQRFGISLKALIGANPHIANPAEIFPGDVLCIPIKSADGRVPGKCPKGFGGRYTVRSGDSMFLIAKRFGVSLETLIAANPHISNPAEIFPGDVLCVPKYYGMYKPYSMILNYQEE</sequence>
<feature type="domain" description="LysM" evidence="1">
    <location>
        <begin position="20"/>
        <end position="65"/>
    </location>
</feature>
<evidence type="ECO:0000313" key="2">
    <source>
        <dbReference type="EMBL" id="QNO16618.1"/>
    </source>
</evidence>
<keyword evidence="3" id="KW-1185">Reference proteome</keyword>
<accession>A0A7G9WD56</accession>
<reference evidence="2 3" key="1">
    <citation type="submission" date="2020-07" db="EMBL/GenBank/DDBJ databases">
        <title>Alkalicella. sp. LB2 genome.</title>
        <authorList>
            <person name="Postec A."/>
            <person name="Quemeneur M."/>
        </authorList>
    </citation>
    <scope>NUCLEOTIDE SEQUENCE [LARGE SCALE GENOMIC DNA]</scope>
    <source>
        <strain evidence="2 3">LB2</strain>
    </source>
</reference>
<dbReference type="KEGG" id="acae:HYG86_05375"/>
<dbReference type="AlphaFoldDB" id="A0A7G9WD56"/>
<dbReference type="InterPro" id="IPR018392">
    <property type="entry name" value="LysM"/>
</dbReference>
<organism evidence="2 3">
    <name type="scientific">Alkalicella caledoniensis</name>
    <dbReference type="NCBI Taxonomy" id="2731377"/>
    <lineage>
        <taxon>Bacteria</taxon>
        <taxon>Bacillati</taxon>
        <taxon>Bacillota</taxon>
        <taxon>Clostridia</taxon>
        <taxon>Eubacteriales</taxon>
        <taxon>Proteinivoracaceae</taxon>
        <taxon>Alkalicella</taxon>
    </lineage>
</organism>
<dbReference type="EMBL" id="CP058559">
    <property type="protein sequence ID" value="QNO16618.1"/>
    <property type="molecule type" value="Genomic_DNA"/>
</dbReference>
<evidence type="ECO:0000259" key="1">
    <source>
        <dbReference type="PROSITE" id="PS51782"/>
    </source>
</evidence>
<dbReference type="PROSITE" id="PS51782">
    <property type="entry name" value="LYSM"/>
    <property type="match status" value="2"/>
</dbReference>
<dbReference type="SUPFAM" id="SSF54106">
    <property type="entry name" value="LysM domain"/>
    <property type="match status" value="2"/>
</dbReference>
<dbReference type="SMART" id="SM00257">
    <property type="entry name" value="LysM"/>
    <property type="match status" value="2"/>
</dbReference>
<protein>
    <submittedName>
        <fullName evidence="2">LysM peptidoglycan-binding domain-containing protein</fullName>
    </submittedName>
</protein>
<dbReference type="PANTHER" id="PTHR33734:SF22">
    <property type="entry name" value="MEMBRANE-BOUND LYTIC MUREIN TRANSGLYCOSYLASE D"/>
    <property type="match status" value="1"/>
</dbReference>
<name>A0A7G9WD56_ALKCA</name>
<gene>
    <name evidence="2" type="ORF">HYG86_05375</name>
</gene>